<reference evidence="3" key="1">
    <citation type="journal article" date="2019" name="Int. J. Syst. Evol. Microbiol.">
        <title>The Global Catalogue of Microorganisms (GCM) 10K type strain sequencing project: providing services to taxonomists for standard genome sequencing and annotation.</title>
        <authorList>
            <consortium name="The Broad Institute Genomics Platform"/>
            <consortium name="The Broad Institute Genome Sequencing Center for Infectious Disease"/>
            <person name="Wu L."/>
            <person name="Ma J."/>
        </authorList>
    </citation>
    <scope>NUCLEOTIDE SEQUENCE [LARGE SCALE GENOMIC DNA]</scope>
    <source>
        <strain evidence="3">JCM 5067</strain>
    </source>
</reference>
<evidence type="ECO:0000313" key="3">
    <source>
        <dbReference type="Proteomes" id="UP001500668"/>
    </source>
</evidence>
<sequence>MTVLILTAPEDLTTDMVVQHFGNVRVVRLDPAGFPGRVELSTTWAADNVTGRIDDGSRSVDLPSIQSVWVRRPGRPGLQDVEQAAWVAHESEHALYGALRAIPGVRWMNHPDAQAAARYKITQLATARTAGFAVPETLVTNCPEDAERFSKDGPAVIKAVSGRQPFDPPMALPTSIVPPDADFASVATAPTCFQRRVDKVADLRVTVIGETQFWARIEAEQDWRFDDATPPWQPAPEPSSLAPKVSSFMRAYGLTYGAFDFAVDRAGESWFLECNPSGQFGFVELDTGQPIAQHIAAWLSRRT</sequence>
<dbReference type="Gene3D" id="3.30.470.20">
    <property type="entry name" value="ATP-grasp fold, B domain"/>
    <property type="match status" value="1"/>
</dbReference>
<protein>
    <submittedName>
        <fullName evidence="2">ATP-grasp ribosomal peptide maturase</fullName>
    </submittedName>
</protein>
<accession>A0ABP3Q616</accession>
<evidence type="ECO:0000259" key="1">
    <source>
        <dbReference type="Pfam" id="PF21068"/>
    </source>
</evidence>
<gene>
    <name evidence="2" type="primary">tgmB_1</name>
    <name evidence="2" type="ORF">GCM10010394_05310</name>
</gene>
<dbReference type="PANTHER" id="PTHR21621">
    <property type="entry name" value="RIBOSOMAL PROTEIN S6 MODIFICATION PROTEIN"/>
    <property type="match status" value="1"/>
</dbReference>
<name>A0ABP3Q616_9ACTN</name>
<dbReference type="InterPro" id="IPR048936">
    <property type="entry name" value="MvdD-like_ATPgrasp"/>
</dbReference>
<dbReference type="RefSeq" id="WP_344069453.1">
    <property type="nucleotide sequence ID" value="NZ_BAAACA010000004.1"/>
</dbReference>
<evidence type="ECO:0000313" key="2">
    <source>
        <dbReference type="EMBL" id="GAA0579690.1"/>
    </source>
</evidence>
<dbReference type="Proteomes" id="UP001500668">
    <property type="component" value="Unassembled WGS sequence"/>
</dbReference>
<keyword evidence="3" id="KW-1185">Reference proteome</keyword>
<organism evidence="2 3">
    <name type="scientific">Streptomyces crystallinus</name>
    <dbReference type="NCBI Taxonomy" id="68191"/>
    <lineage>
        <taxon>Bacteria</taxon>
        <taxon>Bacillati</taxon>
        <taxon>Actinomycetota</taxon>
        <taxon>Actinomycetes</taxon>
        <taxon>Kitasatosporales</taxon>
        <taxon>Streptomycetaceae</taxon>
        <taxon>Streptomyces</taxon>
    </lineage>
</organism>
<feature type="domain" description="MvdD-like pre-ATP grasp" evidence="1">
    <location>
        <begin position="2"/>
        <end position="111"/>
    </location>
</feature>
<proteinExistence type="predicted"/>
<dbReference type="Pfam" id="PF21068">
    <property type="entry name" value="ATPgraspMvdD"/>
    <property type="match status" value="1"/>
</dbReference>
<dbReference type="EMBL" id="BAAACA010000004">
    <property type="protein sequence ID" value="GAA0579690.1"/>
    <property type="molecule type" value="Genomic_DNA"/>
</dbReference>
<comment type="caution">
    <text evidence="2">The sequence shown here is derived from an EMBL/GenBank/DDBJ whole genome shotgun (WGS) entry which is preliminary data.</text>
</comment>
<dbReference type="SUPFAM" id="SSF56059">
    <property type="entry name" value="Glutathione synthetase ATP-binding domain-like"/>
    <property type="match status" value="1"/>
</dbReference>
<dbReference type="PANTHER" id="PTHR21621:SF0">
    <property type="entry name" value="BETA-CITRYLGLUTAMATE SYNTHASE B-RELATED"/>
    <property type="match status" value="1"/>
</dbReference>